<comment type="caution">
    <text evidence="1">The sequence shown here is derived from an EMBL/GenBank/DDBJ whole genome shotgun (WGS) entry which is preliminary data.</text>
</comment>
<dbReference type="Proteomes" id="UP001153678">
    <property type="component" value="Unassembled WGS sequence"/>
</dbReference>
<dbReference type="EMBL" id="CAMKVN010017171">
    <property type="protein sequence ID" value="CAI2197826.1"/>
    <property type="molecule type" value="Genomic_DNA"/>
</dbReference>
<gene>
    <name evidence="1" type="ORF">FWILDA_LOCUS18269</name>
</gene>
<sequence length="50" mass="5740">DEGVEFQGDVIRLINKYDVNIQIANSKESMGIVERFNKILQEWSSVIQDA</sequence>
<reference evidence="1" key="1">
    <citation type="submission" date="2022-08" db="EMBL/GenBank/DDBJ databases">
        <authorList>
            <person name="Kallberg Y."/>
            <person name="Tangrot J."/>
            <person name="Rosling A."/>
        </authorList>
    </citation>
    <scope>NUCLEOTIDE SEQUENCE</scope>
    <source>
        <strain evidence="1">Wild A</strain>
    </source>
</reference>
<name>A0A9W4TA50_9GLOM</name>
<evidence type="ECO:0000313" key="1">
    <source>
        <dbReference type="EMBL" id="CAI2197826.1"/>
    </source>
</evidence>
<organism evidence="1 2">
    <name type="scientific">Funneliformis geosporum</name>
    <dbReference type="NCBI Taxonomy" id="1117311"/>
    <lineage>
        <taxon>Eukaryota</taxon>
        <taxon>Fungi</taxon>
        <taxon>Fungi incertae sedis</taxon>
        <taxon>Mucoromycota</taxon>
        <taxon>Glomeromycotina</taxon>
        <taxon>Glomeromycetes</taxon>
        <taxon>Glomerales</taxon>
        <taxon>Glomeraceae</taxon>
        <taxon>Funneliformis</taxon>
    </lineage>
</organism>
<protein>
    <submittedName>
        <fullName evidence="1">12209_t:CDS:1</fullName>
    </submittedName>
</protein>
<dbReference type="AlphaFoldDB" id="A0A9W4TA50"/>
<dbReference type="OrthoDB" id="2425196at2759"/>
<accession>A0A9W4TA50</accession>
<proteinExistence type="predicted"/>
<feature type="non-terminal residue" evidence="1">
    <location>
        <position position="1"/>
    </location>
</feature>
<feature type="non-terminal residue" evidence="1">
    <location>
        <position position="50"/>
    </location>
</feature>
<keyword evidence="2" id="KW-1185">Reference proteome</keyword>
<evidence type="ECO:0000313" key="2">
    <source>
        <dbReference type="Proteomes" id="UP001153678"/>
    </source>
</evidence>